<dbReference type="PANTHER" id="PTHR11079">
    <property type="entry name" value="CYTOSINE DEAMINASE FAMILY MEMBER"/>
    <property type="match status" value="1"/>
</dbReference>
<sequence length="249" mass="25712">MSDALVHRAASGSRPEPAFGESRETPDVPVASNESISTCPDVADVVVASAVDSGTAAIDAGTPVDPPAPAVFSERDRRFMGLAQAAAEEARAAGEVPVGAVLVRGDEVISTGFNHPIGAHDPSAHAEMVALRAAAQAVENYRLPGCELYVTLEPCLMCAGAIMHARIARVVFGARDPKTGACGSVVDAFANPQLNHHTTVCGGVLEAECGAALKSFFAERRRASRAARAAARGEADPEAHSEAARTEPH</sequence>
<dbReference type="GO" id="GO:0008270">
    <property type="term" value="F:zinc ion binding"/>
    <property type="evidence" value="ECO:0007669"/>
    <property type="project" value="UniProtKB-UniRule"/>
</dbReference>
<evidence type="ECO:0000313" key="12">
    <source>
        <dbReference type="Proteomes" id="UP000494252"/>
    </source>
</evidence>
<dbReference type="InterPro" id="IPR016193">
    <property type="entry name" value="Cytidine_deaminase-like"/>
</dbReference>
<gene>
    <name evidence="11" type="primary">tadA_2</name>
    <name evidence="8" type="synonym">tadA</name>
    <name evidence="11" type="ORF">LMG27177_06560</name>
</gene>
<feature type="compositionally biased region" description="Basic and acidic residues" evidence="9">
    <location>
        <begin position="231"/>
        <end position="249"/>
    </location>
</feature>
<organism evidence="11 12">
    <name type="scientific">Paraburkholderia fynbosensis</name>
    <dbReference type="NCBI Taxonomy" id="1200993"/>
    <lineage>
        <taxon>Bacteria</taxon>
        <taxon>Pseudomonadati</taxon>
        <taxon>Pseudomonadota</taxon>
        <taxon>Betaproteobacteria</taxon>
        <taxon>Burkholderiales</taxon>
        <taxon>Burkholderiaceae</taxon>
        <taxon>Paraburkholderia</taxon>
    </lineage>
</organism>
<evidence type="ECO:0000256" key="5">
    <source>
        <dbReference type="ARBA" id="ARBA00022801"/>
    </source>
</evidence>
<dbReference type="Proteomes" id="UP000494252">
    <property type="component" value="Unassembled WGS sequence"/>
</dbReference>
<dbReference type="NCBIfam" id="NF008113">
    <property type="entry name" value="PRK10860.1"/>
    <property type="match status" value="1"/>
</dbReference>
<evidence type="ECO:0000256" key="6">
    <source>
        <dbReference type="ARBA" id="ARBA00022833"/>
    </source>
</evidence>
<dbReference type="InterPro" id="IPR016192">
    <property type="entry name" value="APOBEC/CMP_deaminase_Zn-bd"/>
</dbReference>
<dbReference type="EMBL" id="CADIKI010000026">
    <property type="protein sequence ID" value="CAB3808419.1"/>
    <property type="molecule type" value="Genomic_DNA"/>
</dbReference>
<dbReference type="SUPFAM" id="SSF53927">
    <property type="entry name" value="Cytidine deaminase-like"/>
    <property type="match status" value="1"/>
</dbReference>
<feature type="active site" description="Proton donor" evidence="8">
    <location>
        <position position="127"/>
    </location>
</feature>
<keyword evidence="4 8" id="KW-0479">Metal-binding</keyword>
<dbReference type="PANTHER" id="PTHR11079:SF202">
    <property type="entry name" value="TRNA-SPECIFIC ADENOSINE DEAMINASE"/>
    <property type="match status" value="1"/>
</dbReference>
<keyword evidence="12" id="KW-1185">Reference proteome</keyword>
<dbReference type="EC" id="3.5.4.33" evidence="8"/>
<comment type="catalytic activity">
    <reaction evidence="7 8">
        <text>adenosine(34) in tRNA + H2O + H(+) = inosine(34) in tRNA + NH4(+)</text>
        <dbReference type="Rhea" id="RHEA:43168"/>
        <dbReference type="Rhea" id="RHEA-COMP:10373"/>
        <dbReference type="Rhea" id="RHEA-COMP:10374"/>
        <dbReference type="ChEBI" id="CHEBI:15377"/>
        <dbReference type="ChEBI" id="CHEBI:15378"/>
        <dbReference type="ChEBI" id="CHEBI:28938"/>
        <dbReference type="ChEBI" id="CHEBI:74411"/>
        <dbReference type="ChEBI" id="CHEBI:82852"/>
        <dbReference type="EC" id="3.5.4.33"/>
    </reaction>
</comment>
<feature type="binding site" evidence="8">
    <location>
        <position position="158"/>
    </location>
    <ligand>
        <name>Zn(2+)</name>
        <dbReference type="ChEBI" id="CHEBI:29105"/>
        <note>catalytic</note>
    </ligand>
</feature>
<name>A0A6J5GZ47_9BURK</name>
<keyword evidence="5 8" id="KW-0378">Hydrolase</keyword>
<dbReference type="AlphaFoldDB" id="A0A6J5GZ47"/>
<dbReference type="InterPro" id="IPR028883">
    <property type="entry name" value="tRNA_aden_deaminase"/>
</dbReference>
<reference evidence="11 12" key="1">
    <citation type="submission" date="2020-04" db="EMBL/GenBank/DDBJ databases">
        <authorList>
            <person name="De Canck E."/>
        </authorList>
    </citation>
    <scope>NUCLEOTIDE SEQUENCE [LARGE SCALE GENOMIC DNA]</scope>
    <source>
        <strain evidence="11 12">LMG 27177</strain>
    </source>
</reference>
<feature type="region of interest" description="Disordered" evidence="9">
    <location>
        <begin position="1"/>
        <end position="35"/>
    </location>
</feature>
<protein>
    <recommendedName>
        <fullName evidence="8">tRNA-specific adenosine deaminase</fullName>
        <ecNumber evidence="8">3.5.4.33</ecNumber>
    </recommendedName>
</protein>
<dbReference type="GO" id="GO:0002100">
    <property type="term" value="P:tRNA wobble adenosine to inosine editing"/>
    <property type="evidence" value="ECO:0007669"/>
    <property type="project" value="UniProtKB-UniRule"/>
</dbReference>
<comment type="function">
    <text evidence="8">Catalyzes the deamination of adenosine to inosine at the wobble position 34 of tRNA(Arg2).</text>
</comment>
<evidence type="ECO:0000256" key="2">
    <source>
        <dbReference type="ARBA" id="ARBA00011738"/>
    </source>
</evidence>
<keyword evidence="3 8" id="KW-0819">tRNA processing</keyword>
<evidence type="ECO:0000256" key="7">
    <source>
        <dbReference type="ARBA" id="ARBA00048045"/>
    </source>
</evidence>
<evidence type="ECO:0000259" key="10">
    <source>
        <dbReference type="PROSITE" id="PS51747"/>
    </source>
</evidence>
<evidence type="ECO:0000256" key="8">
    <source>
        <dbReference type="HAMAP-Rule" id="MF_00972"/>
    </source>
</evidence>
<comment type="subunit">
    <text evidence="2 8">Homodimer.</text>
</comment>
<evidence type="ECO:0000256" key="3">
    <source>
        <dbReference type="ARBA" id="ARBA00022694"/>
    </source>
</evidence>
<feature type="region of interest" description="Disordered" evidence="9">
    <location>
        <begin position="227"/>
        <end position="249"/>
    </location>
</feature>
<feature type="binding site" evidence="8">
    <location>
        <position position="155"/>
    </location>
    <ligand>
        <name>Zn(2+)</name>
        <dbReference type="ChEBI" id="CHEBI:29105"/>
        <note>catalytic</note>
    </ligand>
</feature>
<comment type="cofactor">
    <cofactor evidence="8">
        <name>Zn(2+)</name>
        <dbReference type="ChEBI" id="CHEBI:29105"/>
    </cofactor>
    <text evidence="8">Binds 1 zinc ion per subunit.</text>
</comment>
<dbReference type="InterPro" id="IPR002125">
    <property type="entry name" value="CMP_dCMP_dom"/>
</dbReference>
<evidence type="ECO:0000256" key="1">
    <source>
        <dbReference type="ARBA" id="ARBA00010669"/>
    </source>
</evidence>
<keyword evidence="6 8" id="KW-0862">Zinc</keyword>
<feature type="binding site" evidence="8">
    <location>
        <position position="125"/>
    </location>
    <ligand>
        <name>Zn(2+)</name>
        <dbReference type="ChEBI" id="CHEBI:29105"/>
        <note>catalytic</note>
    </ligand>
</feature>
<evidence type="ECO:0000256" key="9">
    <source>
        <dbReference type="SAM" id="MobiDB-lite"/>
    </source>
</evidence>
<comment type="similarity">
    <text evidence="1">Belongs to the cytidine and deoxycytidylate deaminase family. ADAT2 subfamily.</text>
</comment>
<evidence type="ECO:0000313" key="11">
    <source>
        <dbReference type="EMBL" id="CAB3808419.1"/>
    </source>
</evidence>
<dbReference type="Gene3D" id="3.40.140.10">
    <property type="entry name" value="Cytidine Deaminase, domain 2"/>
    <property type="match status" value="1"/>
</dbReference>
<accession>A0A6J5GZ47</accession>
<dbReference type="HAMAP" id="MF_00972">
    <property type="entry name" value="tRNA_aden_deaminase"/>
    <property type="match status" value="1"/>
</dbReference>
<feature type="domain" description="CMP/dCMP-type deaminase" evidence="10">
    <location>
        <begin position="74"/>
        <end position="185"/>
    </location>
</feature>
<dbReference type="FunFam" id="3.40.140.10:FF:000005">
    <property type="entry name" value="tRNA-specific adenosine deaminase"/>
    <property type="match status" value="1"/>
</dbReference>
<dbReference type="GO" id="GO:0052717">
    <property type="term" value="F:tRNA-specific adenosine-34 deaminase activity"/>
    <property type="evidence" value="ECO:0007669"/>
    <property type="project" value="UniProtKB-UniRule"/>
</dbReference>
<proteinExistence type="inferred from homology"/>
<dbReference type="PROSITE" id="PS51747">
    <property type="entry name" value="CYT_DCMP_DEAMINASES_2"/>
    <property type="match status" value="1"/>
</dbReference>
<dbReference type="CDD" id="cd01285">
    <property type="entry name" value="nucleoside_deaminase"/>
    <property type="match status" value="1"/>
</dbReference>
<evidence type="ECO:0000256" key="4">
    <source>
        <dbReference type="ARBA" id="ARBA00022723"/>
    </source>
</evidence>
<dbReference type="PROSITE" id="PS00903">
    <property type="entry name" value="CYT_DCMP_DEAMINASES_1"/>
    <property type="match status" value="1"/>
</dbReference>
<dbReference type="Pfam" id="PF00383">
    <property type="entry name" value="dCMP_cyt_deam_1"/>
    <property type="match status" value="1"/>
</dbReference>